<sequence>MLIIFQLDSVLFGSFALVQHFTIKGSLVHISYQRAVIVYRVYDLYYLFNIFFQKENHCSEISALPIQIEFRSIFSQVKLIVRYVTPILPDHNRNTVDALCSIYATVGPLTMESPCRYYEPIEDASRRNSSSKSFGTPVVATKNKQTSPQKLHWWIGATIKVAVGNWSGKRIQKTPSSVDPLGMQMRLN</sequence>
<name>A0AAV4X8T1_CAEEX</name>
<accession>A0AAV4X8T1</accession>
<reference evidence="1 2" key="1">
    <citation type="submission" date="2021-06" db="EMBL/GenBank/DDBJ databases">
        <title>Caerostris extrusa draft genome.</title>
        <authorList>
            <person name="Kono N."/>
            <person name="Arakawa K."/>
        </authorList>
    </citation>
    <scope>NUCLEOTIDE SEQUENCE [LARGE SCALE GENOMIC DNA]</scope>
</reference>
<dbReference type="Proteomes" id="UP001054945">
    <property type="component" value="Unassembled WGS sequence"/>
</dbReference>
<dbReference type="AlphaFoldDB" id="A0AAV4X8T1"/>
<dbReference type="EMBL" id="BPLR01017424">
    <property type="protein sequence ID" value="GIY91510.1"/>
    <property type="molecule type" value="Genomic_DNA"/>
</dbReference>
<evidence type="ECO:0000313" key="2">
    <source>
        <dbReference type="Proteomes" id="UP001054945"/>
    </source>
</evidence>
<protein>
    <submittedName>
        <fullName evidence="1">Uncharacterized protein</fullName>
    </submittedName>
</protein>
<comment type="caution">
    <text evidence="1">The sequence shown here is derived from an EMBL/GenBank/DDBJ whole genome shotgun (WGS) entry which is preliminary data.</text>
</comment>
<organism evidence="1 2">
    <name type="scientific">Caerostris extrusa</name>
    <name type="common">Bark spider</name>
    <name type="synonym">Caerostris bankana</name>
    <dbReference type="NCBI Taxonomy" id="172846"/>
    <lineage>
        <taxon>Eukaryota</taxon>
        <taxon>Metazoa</taxon>
        <taxon>Ecdysozoa</taxon>
        <taxon>Arthropoda</taxon>
        <taxon>Chelicerata</taxon>
        <taxon>Arachnida</taxon>
        <taxon>Araneae</taxon>
        <taxon>Araneomorphae</taxon>
        <taxon>Entelegynae</taxon>
        <taxon>Araneoidea</taxon>
        <taxon>Araneidae</taxon>
        <taxon>Caerostris</taxon>
    </lineage>
</organism>
<gene>
    <name evidence="1" type="ORF">CEXT_565151</name>
</gene>
<evidence type="ECO:0000313" key="1">
    <source>
        <dbReference type="EMBL" id="GIY91510.1"/>
    </source>
</evidence>
<keyword evidence="2" id="KW-1185">Reference proteome</keyword>
<proteinExistence type="predicted"/>